<organism evidence="2 3">
    <name type="scientific">Paenibacillus aurantius</name>
    <dbReference type="NCBI Taxonomy" id="2918900"/>
    <lineage>
        <taxon>Bacteria</taxon>
        <taxon>Bacillati</taxon>
        <taxon>Bacillota</taxon>
        <taxon>Bacilli</taxon>
        <taxon>Bacillales</taxon>
        <taxon>Paenibacillaceae</taxon>
        <taxon>Paenibacillus</taxon>
    </lineage>
</organism>
<evidence type="ECO:0000313" key="2">
    <source>
        <dbReference type="EMBL" id="WNQ10316.1"/>
    </source>
</evidence>
<sequence>MRAFPIVLLVSFLLTGCTTAEEKFTSKWVSSDEGLYQVYLVYADSAQMKLSFNKALLDLNPYQSKIENIIGMYDMPEAKEAFGLQQFPAALVFDSEKLLLKTSSYAELQRFFRKAELKGWISHDPSLLPVPRKREVTVATTRFPCLPAFKNSSRIA</sequence>
<dbReference type="Proteomes" id="UP001305702">
    <property type="component" value="Chromosome"/>
</dbReference>
<accession>A0AA96REB3</accession>
<protein>
    <recommendedName>
        <fullName evidence="4">Thioredoxin domain-containing protein</fullName>
    </recommendedName>
</protein>
<dbReference type="EMBL" id="CP130318">
    <property type="protein sequence ID" value="WNQ10316.1"/>
    <property type="molecule type" value="Genomic_DNA"/>
</dbReference>
<dbReference type="RefSeq" id="WP_315604090.1">
    <property type="nucleotide sequence ID" value="NZ_CP130318.1"/>
</dbReference>
<feature type="signal peptide" evidence="1">
    <location>
        <begin position="1"/>
        <end position="20"/>
    </location>
</feature>
<keyword evidence="3" id="KW-1185">Reference proteome</keyword>
<reference evidence="2 3" key="1">
    <citation type="submission" date="2022-02" db="EMBL/GenBank/DDBJ databases">
        <title>Paenibacillus sp. MBLB1776 Whole Genome Shotgun Sequencing.</title>
        <authorList>
            <person name="Hwang C.Y."/>
            <person name="Cho E.-S."/>
            <person name="Seo M.-J."/>
        </authorList>
    </citation>
    <scope>NUCLEOTIDE SEQUENCE [LARGE SCALE GENOMIC DNA]</scope>
    <source>
        <strain evidence="2 3">MBLB1776</strain>
    </source>
</reference>
<dbReference type="AlphaFoldDB" id="A0AA96REB3"/>
<evidence type="ECO:0008006" key="4">
    <source>
        <dbReference type="Google" id="ProtNLM"/>
    </source>
</evidence>
<evidence type="ECO:0000313" key="3">
    <source>
        <dbReference type="Proteomes" id="UP001305702"/>
    </source>
</evidence>
<gene>
    <name evidence="2" type="ORF">MJA45_22255</name>
</gene>
<name>A0AA96REB3_9BACL</name>
<dbReference type="PROSITE" id="PS51257">
    <property type="entry name" value="PROKAR_LIPOPROTEIN"/>
    <property type="match status" value="1"/>
</dbReference>
<dbReference type="KEGG" id="paun:MJA45_22255"/>
<proteinExistence type="predicted"/>
<feature type="chain" id="PRO_5041637904" description="Thioredoxin domain-containing protein" evidence="1">
    <location>
        <begin position="21"/>
        <end position="156"/>
    </location>
</feature>
<keyword evidence="1" id="KW-0732">Signal</keyword>
<evidence type="ECO:0000256" key="1">
    <source>
        <dbReference type="SAM" id="SignalP"/>
    </source>
</evidence>